<feature type="domain" description="LTD" evidence="3">
    <location>
        <begin position="290"/>
        <end position="400"/>
    </location>
</feature>
<name>A0A1C3ELD3_9GAMM</name>
<comment type="caution">
    <text evidence="4">The sequence shown here is derived from an EMBL/GenBank/DDBJ whole genome shotgun (WGS) entry which is preliminary data.</text>
</comment>
<dbReference type="GO" id="GO:0046872">
    <property type="term" value="F:metal ion binding"/>
    <property type="evidence" value="ECO:0007669"/>
    <property type="project" value="UniProtKB-KW"/>
</dbReference>
<dbReference type="InterPro" id="IPR044929">
    <property type="entry name" value="DNA/RNA_non-sp_Endonuclease_sf"/>
</dbReference>
<dbReference type="SMART" id="SM00477">
    <property type="entry name" value="NUC"/>
    <property type="match status" value="1"/>
</dbReference>
<dbReference type="GO" id="GO:0004519">
    <property type="term" value="F:endonuclease activity"/>
    <property type="evidence" value="ECO:0007669"/>
    <property type="project" value="UniProtKB-KW"/>
</dbReference>
<dbReference type="Pfam" id="PF01223">
    <property type="entry name" value="Endonuclease_NS"/>
    <property type="match status" value="1"/>
</dbReference>
<dbReference type="Proteomes" id="UP000094936">
    <property type="component" value="Unassembled WGS sequence"/>
</dbReference>
<dbReference type="EMBL" id="LYBM01000011">
    <property type="protein sequence ID" value="ODA34041.1"/>
    <property type="molecule type" value="Genomic_DNA"/>
</dbReference>
<evidence type="ECO:0000313" key="5">
    <source>
        <dbReference type="Proteomes" id="UP000094936"/>
    </source>
</evidence>
<dbReference type="InterPro" id="IPR040255">
    <property type="entry name" value="Non-specific_endonuclease"/>
</dbReference>
<feature type="binding site" evidence="2">
    <location>
        <position position="142"/>
    </location>
    <ligand>
        <name>Mg(2+)</name>
        <dbReference type="ChEBI" id="CHEBI:18420"/>
        <note>catalytic</note>
    </ligand>
</feature>
<dbReference type="Gene3D" id="2.60.40.1260">
    <property type="entry name" value="Lamin Tail domain"/>
    <property type="match status" value="1"/>
</dbReference>
<dbReference type="SUPFAM" id="SSF54060">
    <property type="entry name" value="His-Me finger endonucleases"/>
    <property type="match status" value="1"/>
</dbReference>
<gene>
    <name evidence="4" type="ORF">A8L45_08330</name>
</gene>
<evidence type="ECO:0000256" key="2">
    <source>
        <dbReference type="PIRSR" id="PIRSR640255-2"/>
    </source>
</evidence>
<keyword evidence="4" id="KW-0255">Endonuclease</keyword>
<dbReference type="AlphaFoldDB" id="A0A1C3ELD3"/>
<dbReference type="GO" id="GO:0016787">
    <property type="term" value="F:hydrolase activity"/>
    <property type="evidence" value="ECO:0007669"/>
    <property type="project" value="InterPro"/>
</dbReference>
<protein>
    <submittedName>
        <fullName evidence="4">DNA/RNA endonuclease</fullName>
    </submittedName>
</protein>
<dbReference type="SMART" id="SM00892">
    <property type="entry name" value="Endonuclease_NS"/>
    <property type="match status" value="1"/>
</dbReference>
<sequence length="418" mass="47286">MANGYQENFLDGVSIPFPQFSPNLKQEILYDDSLREGYVVDYPNFSIVMNRAVEKRSAVFVALNIDQNLFKKARRIDNWRIDSRVGIENQLDNAYYANNPLDRGHLARRSTVAWGDSFADAQRASNETFYFTNAALQHANLNQDEWLSLESWVKALNQDKDGRITSFSGCIYGENDRTVRPAGRRLALVPAGFFKVVCFINMNNELDVRAFIQYQDKEALADKSASRRPGYNNEIYQVSLTEIEQRTGLIFPSQLYTANPLRFSDPEEAENNVSSTPERIEVAKPQDIISAGDQRETVSDQDIDIHIAAAMVNPKGTDAGAEWVSIINLGAETIDIGGWYLLDNSERKEYFPEKTLNLLPGESYVVRNLSVIKLANRGDVIKLYSSKGERVDWVQYTQSRVNVGSPVVFLSSYDGLQR</sequence>
<dbReference type="Pfam" id="PF00932">
    <property type="entry name" value="LTD"/>
    <property type="match status" value="1"/>
</dbReference>
<evidence type="ECO:0000256" key="1">
    <source>
        <dbReference type="PIRSR" id="PIRSR640255-1"/>
    </source>
</evidence>
<evidence type="ECO:0000313" key="4">
    <source>
        <dbReference type="EMBL" id="ODA34041.1"/>
    </source>
</evidence>
<keyword evidence="4" id="KW-0540">Nuclease</keyword>
<keyword evidence="2" id="KW-0479">Metal-binding</keyword>
<proteinExistence type="predicted"/>
<dbReference type="InterPro" id="IPR001604">
    <property type="entry name" value="Endo_G_ENPP1-like_dom"/>
</dbReference>
<accession>A0A1C3ELD3</accession>
<dbReference type="InterPro" id="IPR044925">
    <property type="entry name" value="His-Me_finger_sf"/>
</dbReference>
<dbReference type="PANTHER" id="PTHR13966">
    <property type="entry name" value="ENDONUCLEASE RELATED"/>
    <property type="match status" value="1"/>
</dbReference>
<dbReference type="PANTHER" id="PTHR13966:SF5">
    <property type="entry name" value="ENDONUCLEASE G, MITOCHONDRIAL"/>
    <property type="match status" value="1"/>
</dbReference>
<dbReference type="OrthoDB" id="9811262at2"/>
<dbReference type="Gene3D" id="3.40.570.10">
    <property type="entry name" value="Extracellular Endonuclease, subunit A"/>
    <property type="match status" value="1"/>
</dbReference>
<dbReference type="GO" id="GO:0003676">
    <property type="term" value="F:nucleic acid binding"/>
    <property type="evidence" value="ECO:0007669"/>
    <property type="project" value="InterPro"/>
</dbReference>
<reference evidence="4 5" key="1">
    <citation type="submission" date="2016-05" db="EMBL/GenBank/DDBJ databases">
        <title>Genomic Taxonomy of the Vibrionaceae.</title>
        <authorList>
            <person name="Gomez-Gil B."/>
            <person name="Enciso-Ibarra J."/>
        </authorList>
    </citation>
    <scope>NUCLEOTIDE SEQUENCE [LARGE SCALE GENOMIC DNA]</scope>
    <source>
        <strain evidence="4 5">CAIM 1920</strain>
    </source>
</reference>
<dbReference type="InterPro" id="IPR036415">
    <property type="entry name" value="Lamin_tail_dom_sf"/>
</dbReference>
<keyword evidence="5" id="KW-1185">Reference proteome</keyword>
<dbReference type="InterPro" id="IPR001322">
    <property type="entry name" value="Lamin_tail_dom"/>
</dbReference>
<organism evidence="4 5">
    <name type="scientific">Veronia pacifica</name>
    <dbReference type="NCBI Taxonomy" id="1080227"/>
    <lineage>
        <taxon>Bacteria</taxon>
        <taxon>Pseudomonadati</taxon>
        <taxon>Pseudomonadota</taxon>
        <taxon>Gammaproteobacteria</taxon>
        <taxon>Vibrionales</taxon>
        <taxon>Vibrionaceae</taxon>
        <taxon>Veronia</taxon>
    </lineage>
</organism>
<evidence type="ECO:0000259" key="3">
    <source>
        <dbReference type="PROSITE" id="PS51841"/>
    </source>
</evidence>
<dbReference type="SUPFAM" id="SSF74853">
    <property type="entry name" value="Lamin A/C globular tail domain"/>
    <property type="match status" value="1"/>
</dbReference>
<dbReference type="STRING" id="1080227.A8L45_08330"/>
<dbReference type="InterPro" id="IPR020821">
    <property type="entry name" value="ENPP1-3/EXOG-like_nuc-like"/>
</dbReference>
<feature type="active site" description="Proton acceptor" evidence="1">
    <location>
        <position position="105"/>
    </location>
</feature>
<dbReference type="PROSITE" id="PS51841">
    <property type="entry name" value="LTD"/>
    <property type="match status" value="1"/>
</dbReference>
<dbReference type="RefSeq" id="WP_068901128.1">
    <property type="nucleotide sequence ID" value="NZ_JBHUIF010000013.1"/>
</dbReference>
<keyword evidence="4" id="KW-0378">Hydrolase</keyword>